<keyword evidence="11" id="KW-1185">Reference proteome</keyword>
<gene>
    <name evidence="10" type="ORF">WJX72_010504</name>
</gene>
<feature type="region of interest" description="Disordered" evidence="8">
    <location>
        <begin position="1"/>
        <end position="29"/>
    </location>
</feature>
<evidence type="ECO:0000256" key="7">
    <source>
        <dbReference type="ARBA" id="ARBA00023136"/>
    </source>
</evidence>
<evidence type="ECO:0000256" key="9">
    <source>
        <dbReference type="SAM" id="Phobius"/>
    </source>
</evidence>
<keyword evidence="2" id="KW-0813">Transport</keyword>
<evidence type="ECO:0000313" key="10">
    <source>
        <dbReference type="EMBL" id="KAK9803672.1"/>
    </source>
</evidence>
<dbReference type="PANTHER" id="PTHR33281">
    <property type="entry name" value="UPF0187 PROTEIN YNEE"/>
    <property type="match status" value="1"/>
</dbReference>
<dbReference type="EMBL" id="JALJOR010000020">
    <property type="protein sequence ID" value="KAK9803672.1"/>
    <property type="molecule type" value="Genomic_DNA"/>
</dbReference>
<keyword evidence="7 9" id="KW-0472">Membrane</keyword>
<dbReference type="GO" id="GO:0005886">
    <property type="term" value="C:plasma membrane"/>
    <property type="evidence" value="ECO:0007669"/>
    <property type="project" value="UniProtKB-SubCell"/>
</dbReference>
<dbReference type="PANTHER" id="PTHR33281:SF19">
    <property type="entry name" value="VOLTAGE-DEPENDENT ANION CHANNEL-FORMING PROTEIN YNEE"/>
    <property type="match status" value="1"/>
</dbReference>
<feature type="transmembrane region" description="Helical" evidence="9">
    <location>
        <begin position="279"/>
        <end position="300"/>
    </location>
</feature>
<evidence type="ECO:0000256" key="5">
    <source>
        <dbReference type="ARBA" id="ARBA00022989"/>
    </source>
</evidence>
<reference evidence="10 11" key="1">
    <citation type="journal article" date="2024" name="Nat. Commun.">
        <title>Phylogenomics reveals the evolutionary origins of lichenization in chlorophyte algae.</title>
        <authorList>
            <person name="Puginier C."/>
            <person name="Libourel C."/>
            <person name="Otte J."/>
            <person name="Skaloud P."/>
            <person name="Haon M."/>
            <person name="Grisel S."/>
            <person name="Petersen M."/>
            <person name="Berrin J.G."/>
            <person name="Delaux P.M."/>
            <person name="Dal Grande F."/>
            <person name="Keller J."/>
        </authorList>
    </citation>
    <scope>NUCLEOTIDE SEQUENCE [LARGE SCALE GENOMIC DNA]</scope>
    <source>
        <strain evidence="10 11">SAG 2043</strain>
    </source>
</reference>
<evidence type="ECO:0008006" key="12">
    <source>
        <dbReference type="Google" id="ProtNLM"/>
    </source>
</evidence>
<evidence type="ECO:0000256" key="8">
    <source>
        <dbReference type="SAM" id="MobiDB-lite"/>
    </source>
</evidence>
<comment type="subcellular location">
    <subcellularLocation>
        <location evidence="1">Cell membrane</location>
        <topology evidence="1">Multi-pass membrane protein</topology>
    </subcellularLocation>
</comment>
<evidence type="ECO:0000256" key="4">
    <source>
        <dbReference type="ARBA" id="ARBA00022692"/>
    </source>
</evidence>
<keyword evidence="5 9" id="KW-1133">Transmembrane helix</keyword>
<organism evidence="10 11">
    <name type="scientific">[Myrmecia] bisecta</name>
    <dbReference type="NCBI Taxonomy" id="41462"/>
    <lineage>
        <taxon>Eukaryota</taxon>
        <taxon>Viridiplantae</taxon>
        <taxon>Chlorophyta</taxon>
        <taxon>core chlorophytes</taxon>
        <taxon>Trebouxiophyceae</taxon>
        <taxon>Trebouxiales</taxon>
        <taxon>Trebouxiaceae</taxon>
        <taxon>Myrmecia</taxon>
    </lineage>
</organism>
<name>A0AAW1P2X8_9CHLO</name>
<evidence type="ECO:0000256" key="6">
    <source>
        <dbReference type="ARBA" id="ARBA00023065"/>
    </source>
</evidence>
<evidence type="ECO:0000256" key="3">
    <source>
        <dbReference type="ARBA" id="ARBA00022475"/>
    </source>
</evidence>
<keyword evidence="3" id="KW-1003">Cell membrane</keyword>
<feature type="transmembrane region" description="Helical" evidence="9">
    <location>
        <begin position="121"/>
        <end position="141"/>
    </location>
</feature>
<dbReference type="InterPro" id="IPR044669">
    <property type="entry name" value="YneE/VCCN1/2-like"/>
</dbReference>
<sequence length="365" mass="40540">MPADELQQPLNPAGPATNGPQAHARMDRSSSTFRTLITALSKLRKGGHYKGGEGVLNIVRIRESGRSCTGHPGSKYWFYSLCAIRGRPLPIMPMLIYIAYCVLVVELLIHKVPGYGDIIELKALIVPVQTLGLSLFLLLAFRTNSSYDRWWEGRKLWDGIASKSQDLGRMAVGWVAPKDKQLASEIIRWSIAFPVVAKSVLRGHGDLSELVSILPAHEIAALTKMGNRQSMVALKLTRLIQKASVHLTPAITNSMDNSVRGLLADVNSCMRIFQTSIPLAYIVHLRAFLVLWLGLLPFIFVSSMRHWAILVCAVIGYELLGFEDIGVEIEAPFGVDYNDLPLDQITSDLFTSLLEYLDELNQDED</sequence>
<accession>A0AAW1P2X8</accession>
<dbReference type="AlphaFoldDB" id="A0AAW1P2X8"/>
<feature type="transmembrane region" description="Helical" evidence="9">
    <location>
        <begin position="89"/>
        <end position="109"/>
    </location>
</feature>
<dbReference type="Proteomes" id="UP001489004">
    <property type="component" value="Unassembled WGS sequence"/>
</dbReference>
<proteinExistence type="predicted"/>
<dbReference type="GO" id="GO:0005254">
    <property type="term" value="F:chloride channel activity"/>
    <property type="evidence" value="ECO:0007669"/>
    <property type="project" value="InterPro"/>
</dbReference>
<keyword evidence="4 9" id="KW-0812">Transmembrane</keyword>
<dbReference type="Pfam" id="PF25539">
    <property type="entry name" value="Bestrophin_2"/>
    <property type="match status" value="1"/>
</dbReference>
<evidence type="ECO:0000256" key="1">
    <source>
        <dbReference type="ARBA" id="ARBA00004651"/>
    </source>
</evidence>
<comment type="caution">
    <text evidence="10">The sequence shown here is derived from an EMBL/GenBank/DDBJ whole genome shotgun (WGS) entry which is preliminary data.</text>
</comment>
<protein>
    <recommendedName>
        <fullName evidence="12">Bestrophin</fullName>
    </recommendedName>
</protein>
<evidence type="ECO:0000256" key="2">
    <source>
        <dbReference type="ARBA" id="ARBA00022448"/>
    </source>
</evidence>
<evidence type="ECO:0000313" key="11">
    <source>
        <dbReference type="Proteomes" id="UP001489004"/>
    </source>
</evidence>
<keyword evidence="6" id="KW-0406">Ion transport</keyword>